<dbReference type="SUPFAM" id="SSF81606">
    <property type="entry name" value="PP2C-like"/>
    <property type="match status" value="1"/>
</dbReference>
<dbReference type="SMART" id="SM00331">
    <property type="entry name" value="PP2C_SIG"/>
    <property type="match status" value="1"/>
</dbReference>
<dbReference type="NCBIfam" id="TIGR02865">
    <property type="entry name" value="spore_II_E"/>
    <property type="match status" value="1"/>
</dbReference>
<dbReference type="EMBL" id="JBHSOZ010000017">
    <property type="protein sequence ID" value="MFC5714468.1"/>
    <property type="molecule type" value="Genomic_DNA"/>
</dbReference>
<evidence type="ECO:0000259" key="3">
    <source>
        <dbReference type="PROSITE" id="PS51746"/>
    </source>
</evidence>
<dbReference type="InterPro" id="IPR001932">
    <property type="entry name" value="PPM-type_phosphatase-like_dom"/>
</dbReference>
<evidence type="ECO:0000313" key="4">
    <source>
        <dbReference type="EMBL" id="MFC5714468.1"/>
    </source>
</evidence>
<evidence type="ECO:0000313" key="5">
    <source>
        <dbReference type="Proteomes" id="UP001596142"/>
    </source>
</evidence>
<dbReference type="PANTHER" id="PTHR43156:SF2">
    <property type="entry name" value="STAGE II SPORULATION PROTEIN E"/>
    <property type="match status" value="1"/>
</dbReference>
<feature type="domain" description="PPM-type phosphatase" evidence="3">
    <location>
        <begin position="599"/>
        <end position="809"/>
    </location>
</feature>
<dbReference type="Pfam" id="PF19732">
    <property type="entry name" value="SpoIIE_N"/>
    <property type="match status" value="1"/>
</dbReference>
<dbReference type="Proteomes" id="UP001596142">
    <property type="component" value="Unassembled WGS sequence"/>
</dbReference>
<accession>A0ABW0YPQ1</accession>
<dbReference type="InterPro" id="IPR045768">
    <property type="entry name" value="SpoIIE_N"/>
</dbReference>
<dbReference type="SMART" id="SM00332">
    <property type="entry name" value="PP2Cc"/>
    <property type="match status" value="1"/>
</dbReference>
<dbReference type="EC" id="3.1.3.16" evidence="4"/>
<reference evidence="5" key="1">
    <citation type="journal article" date="2019" name="Int. J. Syst. Evol. Microbiol.">
        <title>The Global Catalogue of Microorganisms (GCM) 10K type strain sequencing project: providing services to taxonomists for standard genome sequencing and annotation.</title>
        <authorList>
            <consortium name="The Broad Institute Genomics Platform"/>
            <consortium name="The Broad Institute Genome Sequencing Center for Infectious Disease"/>
            <person name="Wu L."/>
            <person name="Ma J."/>
        </authorList>
    </citation>
    <scope>NUCLEOTIDE SEQUENCE [LARGE SCALE GENOMIC DNA]</scope>
    <source>
        <strain evidence="5">CECT 7184</strain>
    </source>
</reference>
<sequence length="833" mass="91944">MLQKETTTKRSVDVLWPVKQTWGMITATGKKGKERAIRGSELVFLQWGGLLFIVGVLLGRAVLLAELYPFAIPFFAAVYVWRRNKGVVAAAGILLGTFLGAPFHATFVLGGIILFVLLFEWMKRYSWKTSMSLPISVLLATGLSRLFVNWASLGEITSYTGVMTGVEAGLSFVLTMIFMQSLPLLMTKNRRQPLKHEEIVCFIILLASIMTGAIGWVIYGLAAEHMLARYLVLLFAYIGGAAIGSAVGVVVGLVLSLAAVANLYQIGLLAFAGLLGGLLKEGKKLGVSLGLLLGTALIALYGNGMGAASLTLAESAVAVLLFFFTPKVVTSFLAKYVPGTSEHVQEQQKHAKKIKDVTAMKVEQFSKLFQTLSHSFSVPPSVHRREEEQHEVDLMLSQVTEKTCQTCFKKERCWVNQFNETYESMSTMIEELQVSGGISQKTQGSWSRLCHYNTKVINVMKEELADHEKRQTLKLKVEESRRLVADQLEGVSKIMENFAGEIQKEKENHYWQEERIHDALNHAGVEINHIDIYRLDEGNVEIEMIMEKDEGFGKGEKVIAPMLSDILNEHIVVAKEKSDEAEVGYSCITFVSARTYTVETGIATVAKGGTWVSGDSHSAVDIGSGKFAVAISDGMGNGKRAHEESKATLQLLQTILQSGMDETVAIKSINSILSLRTNEEMFSTLDLAMIDLQDADAKFLKVGSIPSFVKRGSKVFQIEAGNLPMGMLDNVEVDVVNEQLKDGDLLIMMSDGIFDVPKGIENKEVWMKRLVYQLNVNKPQEVADLLLEEVIRAGQGEINDDMTIVVAKIKRNIPKWASIPVGQHVNLLRKKAQ</sequence>
<dbReference type="PROSITE" id="PS51746">
    <property type="entry name" value="PPM_2"/>
    <property type="match status" value="1"/>
</dbReference>
<keyword evidence="2" id="KW-0472">Membrane</keyword>
<feature type="transmembrane region" description="Helical" evidence="2">
    <location>
        <begin position="231"/>
        <end position="255"/>
    </location>
</feature>
<dbReference type="InterPro" id="IPR036457">
    <property type="entry name" value="PPM-type-like_dom_sf"/>
</dbReference>
<feature type="transmembrane region" description="Helical" evidence="2">
    <location>
        <begin position="168"/>
        <end position="187"/>
    </location>
</feature>
<dbReference type="Pfam" id="PF07228">
    <property type="entry name" value="SpoIIE"/>
    <property type="match status" value="1"/>
</dbReference>
<dbReference type="GO" id="GO:0004722">
    <property type="term" value="F:protein serine/threonine phosphatase activity"/>
    <property type="evidence" value="ECO:0007669"/>
    <property type="project" value="UniProtKB-EC"/>
</dbReference>
<proteinExistence type="predicted"/>
<keyword evidence="2" id="KW-0812">Transmembrane</keyword>
<dbReference type="InterPro" id="IPR014221">
    <property type="entry name" value="SpoII_E"/>
</dbReference>
<keyword evidence="1 4" id="KW-0378">Hydrolase</keyword>
<dbReference type="PANTHER" id="PTHR43156">
    <property type="entry name" value="STAGE II SPORULATION PROTEIN E-RELATED"/>
    <property type="match status" value="1"/>
</dbReference>
<comment type="caution">
    <text evidence="4">The sequence shown here is derived from an EMBL/GenBank/DDBJ whole genome shotgun (WGS) entry which is preliminary data.</text>
</comment>
<name>A0ABW0YPQ1_9BACI</name>
<organism evidence="4 5">
    <name type="scientific">Thalassorhabdus alkalitolerans</name>
    <dbReference type="NCBI Taxonomy" id="2282697"/>
    <lineage>
        <taxon>Bacteria</taxon>
        <taxon>Bacillati</taxon>
        <taxon>Bacillota</taxon>
        <taxon>Bacilli</taxon>
        <taxon>Bacillales</taxon>
        <taxon>Bacillaceae</taxon>
        <taxon>Thalassorhabdus</taxon>
    </lineage>
</organism>
<gene>
    <name evidence="4" type="primary">spoIIE</name>
    <name evidence="4" type="ORF">ACFPU1_17120</name>
</gene>
<dbReference type="Gene3D" id="3.60.40.10">
    <property type="entry name" value="PPM-type phosphatase domain"/>
    <property type="match status" value="1"/>
</dbReference>
<evidence type="ECO:0000256" key="2">
    <source>
        <dbReference type="SAM" id="Phobius"/>
    </source>
</evidence>
<dbReference type="InterPro" id="IPR052016">
    <property type="entry name" value="Bact_Sigma-Reg"/>
</dbReference>
<feature type="transmembrane region" description="Helical" evidence="2">
    <location>
        <begin position="131"/>
        <end position="148"/>
    </location>
</feature>
<dbReference type="RefSeq" id="WP_385943181.1">
    <property type="nucleotide sequence ID" value="NZ_JBHSOZ010000017.1"/>
</dbReference>
<keyword evidence="5" id="KW-1185">Reference proteome</keyword>
<protein>
    <submittedName>
        <fullName evidence="4">Stage II sporulation protein E</fullName>
        <ecNumber evidence="4">3.1.3.16</ecNumber>
    </submittedName>
</protein>
<feature type="transmembrane region" description="Helical" evidence="2">
    <location>
        <begin position="42"/>
        <end position="68"/>
    </location>
</feature>
<feature type="transmembrane region" description="Helical" evidence="2">
    <location>
        <begin position="285"/>
        <end position="304"/>
    </location>
</feature>
<evidence type="ECO:0000256" key="1">
    <source>
        <dbReference type="ARBA" id="ARBA00022801"/>
    </source>
</evidence>
<feature type="transmembrane region" description="Helical" evidence="2">
    <location>
        <begin position="199"/>
        <end position="219"/>
    </location>
</feature>
<feature type="transmembrane region" description="Helical" evidence="2">
    <location>
        <begin position="262"/>
        <end position="279"/>
    </location>
</feature>
<feature type="transmembrane region" description="Helical" evidence="2">
    <location>
        <begin position="88"/>
        <end position="119"/>
    </location>
</feature>
<keyword evidence="2" id="KW-1133">Transmembrane helix</keyword>